<evidence type="ECO:0000259" key="6">
    <source>
        <dbReference type="PROSITE" id="PS51900"/>
    </source>
</evidence>
<dbReference type="Pfam" id="PF00589">
    <property type="entry name" value="Phage_integrase"/>
    <property type="match status" value="1"/>
</dbReference>
<dbReference type="Gene3D" id="1.10.443.10">
    <property type="entry name" value="Intergrase catalytic core"/>
    <property type="match status" value="1"/>
</dbReference>
<dbReference type="PANTHER" id="PTHR30349:SF64">
    <property type="entry name" value="PROPHAGE INTEGRASE INTD-RELATED"/>
    <property type="match status" value="1"/>
</dbReference>
<protein>
    <submittedName>
        <fullName evidence="7">Site-specific integrase</fullName>
    </submittedName>
</protein>
<dbReference type="CDD" id="cd01189">
    <property type="entry name" value="INT_ICEBs1_C_like"/>
    <property type="match status" value="1"/>
</dbReference>
<dbReference type="InterPro" id="IPR011010">
    <property type="entry name" value="DNA_brk_join_enz"/>
</dbReference>
<evidence type="ECO:0000256" key="3">
    <source>
        <dbReference type="ARBA" id="ARBA00023172"/>
    </source>
</evidence>
<gene>
    <name evidence="7" type="ORF">MQP27_42060</name>
</gene>
<comment type="caution">
    <text evidence="7">The sequence shown here is derived from an EMBL/GenBank/DDBJ whole genome shotgun (WGS) entry which is preliminary data.</text>
</comment>
<dbReference type="EMBL" id="JALDAY010000015">
    <property type="protein sequence ID" value="MCI3277675.1"/>
    <property type="molecule type" value="Genomic_DNA"/>
</dbReference>
<keyword evidence="2 4" id="KW-0238">DNA-binding</keyword>
<dbReference type="Gene3D" id="1.10.150.130">
    <property type="match status" value="1"/>
</dbReference>
<dbReference type="PROSITE" id="PS51898">
    <property type="entry name" value="TYR_RECOMBINASE"/>
    <property type="match status" value="1"/>
</dbReference>
<dbReference type="InterPro" id="IPR010998">
    <property type="entry name" value="Integrase_recombinase_N"/>
</dbReference>
<organism evidence="7 8">
    <name type="scientific">Streptomyces cylindrosporus</name>
    <dbReference type="NCBI Taxonomy" id="2927583"/>
    <lineage>
        <taxon>Bacteria</taxon>
        <taxon>Bacillati</taxon>
        <taxon>Actinomycetota</taxon>
        <taxon>Actinomycetes</taxon>
        <taxon>Kitasatosporales</taxon>
        <taxon>Streptomycetaceae</taxon>
        <taxon>Streptomyces</taxon>
    </lineage>
</organism>
<dbReference type="PROSITE" id="PS51900">
    <property type="entry name" value="CB"/>
    <property type="match status" value="1"/>
</dbReference>
<sequence>MADPIKEITLPSGKKRYRFVLDVGRRPDGGRRQLTVTKNTLKDARAEYARLLAAKNSGTLIVPNKITVGQWIDQWLKLKEEDVESTTLNSYVTTLKPAKKHLGHIQLQELTEEDVVAWVKWLLTEGRVRPRNGNKGLSTTTADMALGRLKEVLTRAVTKRLVGLNVASEVSIPRKARRADRKARPKTKPWNTTEVRTFVAGIREERLFAVFLLSLMGLRPAEVCGLRWSDIDLAARVLVVDNTRTMINNNEVVEKDTKSESSDRDLPLPALLFEALKRFRAQQASEKLALGQDYRESGYVLVDEMGEPLNVRLLRVEAKKLMDKLGMRKVRLYDARASCLTFLANEGVARHILARWAGHGNPKTTEMFYLKPDVEDLRGAAESWGGLGGGPL</sequence>
<dbReference type="SUPFAM" id="SSF56349">
    <property type="entry name" value="DNA breaking-rejoining enzymes"/>
    <property type="match status" value="1"/>
</dbReference>
<evidence type="ECO:0000259" key="5">
    <source>
        <dbReference type="PROSITE" id="PS51898"/>
    </source>
</evidence>
<accession>A0ABS9YM96</accession>
<comment type="similarity">
    <text evidence="1">Belongs to the 'phage' integrase family.</text>
</comment>
<evidence type="ECO:0000313" key="8">
    <source>
        <dbReference type="Proteomes" id="UP001165269"/>
    </source>
</evidence>
<evidence type="ECO:0000256" key="2">
    <source>
        <dbReference type="ARBA" id="ARBA00023125"/>
    </source>
</evidence>
<evidence type="ECO:0000256" key="4">
    <source>
        <dbReference type="PROSITE-ProRule" id="PRU01248"/>
    </source>
</evidence>
<evidence type="ECO:0000313" key="7">
    <source>
        <dbReference type="EMBL" id="MCI3277675.1"/>
    </source>
</evidence>
<dbReference type="PANTHER" id="PTHR30349">
    <property type="entry name" value="PHAGE INTEGRASE-RELATED"/>
    <property type="match status" value="1"/>
</dbReference>
<dbReference type="RefSeq" id="WP_242775524.1">
    <property type="nucleotide sequence ID" value="NZ_JALDAY010000015.1"/>
</dbReference>
<feature type="domain" description="Tyr recombinase" evidence="5">
    <location>
        <begin position="185"/>
        <end position="382"/>
    </location>
</feature>
<dbReference type="InterPro" id="IPR044068">
    <property type="entry name" value="CB"/>
</dbReference>
<dbReference type="Pfam" id="PF13102">
    <property type="entry name" value="Phage_int_SAM_5"/>
    <property type="match status" value="1"/>
</dbReference>
<proteinExistence type="inferred from homology"/>
<dbReference type="InterPro" id="IPR002104">
    <property type="entry name" value="Integrase_catalytic"/>
</dbReference>
<dbReference type="InterPro" id="IPR025269">
    <property type="entry name" value="SAM-like_dom"/>
</dbReference>
<keyword evidence="8" id="KW-1185">Reference proteome</keyword>
<dbReference type="Proteomes" id="UP001165269">
    <property type="component" value="Unassembled WGS sequence"/>
</dbReference>
<dbReference type="InterPro" id="IPR013762">
    <property type="entry name" value="Integrase-like_cat_sf"/>
</dbReference>
<evidence type="ECO:0000256" key="1">
    <source>
        <dbReference type="ARBA" id="ARBA00008857"/>
    </source>
</evidence>
<dbReference type="InterPro" id="IPR050090">
    <property type="entry name" value="Tyrosine_recombinase_XerCD"/>
</dbReference>
<reference evidence="7" key="1">
    <citation type="submission" date="2022-03" db="EMBL/GenBank/DDBJ databases">
        <title>Streptomyces 7R015 and 7R016 isolated from Barleria lupulina in Thailand.</title>
        <authorList>
            <person name="Kanchanasin P."/>
            <person name="Phongsopitanun W."/>
            <person name="Tanasupawat S."/>
        </authorList>
    </citation>
    <scope>NUCLEOTIDE SEQUENCE</scope>
    <source>
        <strain evidence="7">7R015</strain>
    </source>
</reference>
<keyword evidence="3" id="KW-0233">DNA recombination</keyword>
<name>A0ABS9YM96_9ACTN</name>
<feature type="domain" description="Core-binding (CB)" evidence="6">
    <location>
        <begin position="66"/>
        <end position="157"/>
    </location>
</feature>